<feature type="region of interest" description="Disordered" evidence="1">
    <location>
        <begin position="193"/>
        <end position="221"/>
    </location>
</feature>
<gene>
    <name evidence="2" type="ORF">AW10_01036</name>
</gene>
<dbReference type="Proteomes" id="UP000021816">
    <property type="component" value="Unassembled WGS sequence"/>
</dbReference>
<comment type="caution">
    <text evidence="2">The sequence shown here is derived from an EMBL/GenBank/DDBJ whole genome shotgun (WGS) entry which is preliminary data.</text>
</comment>
<dbReference type="AlphaFoldDB" id="A0A011NG86"/>
<accession>A0A011NG86</accession>
<protein>
    <submittedName>
        <fullName evidence="2">Uncharacterized protein</fullName>
    </submittedName>
</protein>
<dbReference type="EMBL" id="JEMX01000019">
    <property type="protein sequence ID" value="EXI81728.1"/>
    <property type="molecule type" value="Genomic_DNA"/>
</dbReference>
<evidence type="ECO:0000313" key="3">
    <source>
        <dbReference type="Proteomes" id="UP000021816"/>
    </source>
</evidence>
<feature type="region of interest" description="Disordered" evidence="1">
    <location>
        <begin position="140"/>
        <end position="169"/>
    </location>
</feature>
<feature type="compositionally biased region" description="Basic residues" evidence="1">
    <location>
        <begin position="147"/>
        <end position="157"/>
    </location>
</feature>
<sequence length="232" mass="24800">MACTLRAAGRLPAGGGTSPVLVFCGFLPAAGRLLRAAAGTRGNGRRDRAGQAAMGIHPDLCRHAGHRPALWLGSGPAAAPGFAGERLRHHCPGAGRLSGLDCRWRFTGRGACSLCLGQRLQPGRRLLVLDRHGRQLRACAGAAPVRRDRRRRQQRRAGRPDDHGPVGACRRRAWPAAGVGRLDAAVAAVHPAGGGRPYPCRGRSTPRRQDSGRAGRGGVIPLQRWRHPLTWR</sequence>
<dbReference type="STRING" id="1454003.AW10_01036"/>
<proteinExistence type="predicted"/>
<reference evidence="2 3" key="1">
    <citation type="submission" date="2014-02" db="EMBL/GenBank/DDBJ databases">
        <title>Expanding our view of genomic diversity in Candidatus Accumulibacter clades.</title>
        <authorList>
            <person name="Skennerton C.T."/>
            <person name="Barr J.J."/>
            <person name="Slater F.R."/>
            <person name="Bond P.L."/>
            <person name="Tyson G.W."/>
        </authorList>
    </citation>
    <scope>NUCLEOTIDE SEQUENCE [LARGE SCALE GENOMIC DNA]</scope>
    <source>
        <strain evidence="3">BA-92</strain>
    </source>
</reference>
<evidence type="ECO:0000313" key="2">
    <source>
        <dbReference type="EMBL" id="EXI81728.1"/>
    </source>
</evidence>
<organism evidence="2 3">
    <name type="scientific">Candidatus Accumulibacter appositus</name>
    <dbReference type="NCBI Taxonomy" id="1454003"/>
    <lineage>
        <taxon>Bacteria</taxon>
        <taxon>Pseudomonadati</taxon>
        <taxon>Pseudomonadota</taxon>
        <taxon>Betaproteobacteria</taxon>
        <taxon>Candidatus Accumulibacter</taxon>
    </lineage>
</organism>
<name>A0A011NG86_9PROT</name>
<evidence type="ECO:0000256" key="1">
    <source>
        <dbReference type="SAM" id="MobiDB-lite"/>
    </source>
</evidence>